<sequence length="387" mass="39363">MNRVRAAAVAALAAVAMLGTPVAAWASPTAAGPLDSVADTARDGGASTSLTVATVEADLSRSGEGDLAADLAAHDDAQAIALSEAVQRERPDVLVVTGVDVDADGDVVASLRDDYFAVDRGERSGIRYDYSYAAQTNVGQPSGTDLDGDNVVGGPGDAYGDGDFAGQRSLLVFSTRPIDTANVRTFTSMLWKDLPGNQLGASGLGSVAGDSIPLQSTSVWDLPLRVGGQTVHIVATATTSGTSPADALRRADQLRFLREYVSGSASLSSIADDKGREGALPAGSRAIVAGALGQEAAGTAKGGLLDGTVLNDPTTASLSELGSTWWGTAMARLQAGAESSRVDAEGVGSRADYVLPSTSLDASSSGSVDAIDRAGSKHRLVWLRVSV</sequence>
<dbReference type="InterPro" id="IPR005135">
    <property type="entry name" value="Endo/exonuclease/phosphatase"/>
</dbReference>
<dbReference type="Gene3D" id="3.60.10.10">
    <property type="entry name" value="Endonuclease/exonuclease/phosphatase"/>
    <property type="match status" value="1"/>
</dbReference>
<name>A0A399JDL0_9MICC</name>
<evidence type="ECO:0000256" key="1">
    <source>
        <dbReference type="SAM" id="SignalP"/>
    </source>
</evidence>
<reference evidence="3 4" key="1">
    <citation type="submission" date="2018-07" db="EMBL/GenBank/DDBJ databases">
        <title>Arthrobacter sp. nov., isolated from raw cow's milk with high bacterial count.</title>
        <authorList>
            <person name="Hahne J."/>
            <person name="Isele D."/>
            <person name="Lipski A."/>
        </authorList>
    </citation>
    <scope>NUCLEOTIDE SEQUENCE [LARGE SCALE GENOMIC DNA]</scope>
    <source>
        <strain evidence="3 4">JZ R-35</strain>
    </source>
</reference>
<dbReference type="GO" id="GO:0003824">
    <property type="term" value="F:catalytic activity"/>
    <property type="evidence" value="ECO:0007669"/>
    <property type="project" value="InterPro"/>
</dbReference>
<protein>
    <recommendedName>
        <fullName evidence="2">Endonuclease/exonuclease/phosphatase domain-containing protein</fullName>
    </recommendedName>
</protein>
<dbReference type="InterPro" id="IPR036691">
    <property type="entry name" value="Endo/exonu/phosph_ase_sf"/>
</dbReference>
<dbReference type="Proteomes" id="UP000265419">
    <property type="component" value="Unassembled WGS sequence"/>
</dbReference>
<evidence type="ECO:0000313" key="4">
    <source>
        <dbReference type="Proteomes" id="UP000265419"/>
    </source>
</evidence>
<comment type="caution">
    <text evidence="3">The sequence shown here is derived from an EMBL/GenBank/DDBJ whole genome shotgun (WGS) entry which is preliminary data.</text>
</comment>
<feature type="domain" description="Endonuclease/exonuclease/phosphatase" evidence="2">
    <location>
        <begin position="72"/>
        <end position="370"/>
    </location>
</feature>
<dbReference type="RefSeq" id="WP_119423675.1">
    <property type="nucleotide sequence ID" value="NZ_QQXK01000004.1"/>
</dbReference>
<organism evidence="3 4">
    <name type="scientific">Galactobacter valiniphilus</name>
    <dbReference type="NCBI Taxonomy" id="2676122"/>
    <lineage>
        <taxon>Bacteria</taxon>
        <taxon>Bacillati</taxon>
        <taxon>Actinomycetota</taxon>
        <taxon>Actinomycetes</taxon>
        <taxon>Micrococcales</taxon>
        <taxon>Micrococcaceae</taxon>
        <taxon>Galactobacter</taxon>
    </lineage>
</organism>
<accession>A0A399JDL0</accession>
<keyword evidence="4" id="KW-1185">Reference proteome</keyword>
<feature type="signal peptide" evidence="1">
    <location>
        <begin position="1"/>
        <end position="26"/>
    </location>
</feature>
<proteinExistence type="predicted"/>
<keyword evidence="1" id="KW-0732">Signal</keyword>
<dbReference type="Pfam" id="PF03372">
    <property type="entry name" value="Exo_endo_phos"/>
    <property type="match status" value="1"/>
</dbReference>
<evidence type="ECO:0000313" key="3">
    <source>
        <dbReference type="EMBL" id="RII43304.1"/>
    </source>
</evidence>
<gene>
    <name evidence="3" type="ORF">DWB68_03115</name>
</gene>
<feature type="chain" id="PRO_5017435664" description="Endonuclease/exonuclease/phosphatase domain-containing protein" evidence="1">
    <location>
        <begin position="27"/>
        <end position="387"/>
    </location>
</feature>
<evidence type="ECO:0000259" key="2">
    <source>
        <dbReference type="Pfam" id="PF03372"/>
    </source>
</evidence>
<dbReference type="AlphaFoldDB" id="A0A399JDL0"/>
<dbReference type="EMBL" id="QQXK01000004">
    <property type="protein sequence ID" value="RII43304.1"/>
    <property type="molecule type" value="Genomic_DNA"/>
</dbReference>